<keyword evidence="11 19" id="KW-0238">DNA-binding</keyword>
<dbReference type="InterPro" id="IPR038224">
    <property type="entry name" value="SATB_ULD_sf"/>
</dbReference>
<dbReference type="AlphaFoldDB" id="A0A444U4L2"/>
<dbReference type="PROSITE" id="PS51042">
    <property type="entry name" value="CUT"/>
    <property type="match status" value="2"/>
</dbReference>
<dbReference type="SUPFAM" id="SSF47413">
    <property type="entry name" value="lambda repressor-like DNA-binding domains"/>
    <property type="match status" value="3"/>
</dbReference>
<name>A0A444U4L2_ACIRT</name>
<dbReference type="GO" id="GO:0031981">
    <property type="term" value="C:nuclear lumen"/>
    <property type="evidence" value="ECO:0007669"/>
    <property type="project" value="UniProtKB-ARBA"/>
</dbReference>
<evidence type="ECO:0000256" key="3">
    <source>
        <dbReference type="ARBA" id="ARBA00022447"/>
    </source>
</evidence>
<keyword evidence="5" id="KW-1017">Isopeptide bond</keyword>
<feature type="domain" description="CUT" evidence="16">
    <location>
        <begin position="581"/>
        <end position="668"/>
    </location>
</feature>
<reference evidence="19 20" key="1">
    <citation type="submission" date="2019-01" db="EMBL/GenBank/DDBJ databases">
        <title>Draft Genome and Complete Hox-Cluster Characterization of the Sterlet Sturgeon (Acipenser ruthenus).</title>
        <authorList>
            <person name="Wei Q."/>
        </authorList>
    </citation>
    <scope>NUCLEOTIDE SEQUENCE [LARGE SCALE GENOMIC DNA]</scope>
    <source>
        <strain evidence="19">WHYD16114868_AA</strain>
        <tissue evidence="19">Blood</tissue>
    </source>
</reference>
<comment type="caution">
    <text evidence="19">The sequence shown here is derived from an EMBL/GenBank/DDBJ whole genome shotgun (WGS) entry which is preliminary data.</text>
</comment>
<sequence length="801" mass="89411">MDHLSDSGHGKDNCEMLNNIGDPKGPPAKIARLEQNGSPLGRGRLGSTGAKIPGVCLKPAGHLMKTWHKRGNMLPVFCVVEHYESPIEFDSKEEHAEFVLVRKDMLFNQLIEMALLSLGYSHSSAAQAKGLIQVGKWNPVPLSYVTDAPDATVADMLQDVYHVVTLKIQLHSCPKLEDLPPEQWTHSTVRNALKELLKDMNQSSLAKECPLSQSMISSIVNSTYYANVSAAKCHEFGRWYKHFKKTKDMMVTCQPSQLEGYLETCILQDSPRATAIAEMESLSDLSPPSANHVNFSQQPIPGSTAEQPPSPAQLSHGGQPPVRAQLPSLHPGLVSTPISPQLVNQQLVMAQLLNQQYAVNRLLAQQSLSQQYLNHPPVSRSLNKPLEQQVSSNSEVSSEVYQWVRDELKRAGISQAVFARVAFNRTQLTMISTIVSNSMEIGSGNGACGRKHGWPNPLKCESRRNSIPPAQTPSARHMLAYLPRPSTDSSRYETFTPKQGLLSEILRKEEDPKTASQSLLVNLRAMQNFLQLPEAERDRIYQDERERSLTAASAMGPAPLISTPPNRPVQVIPSPISTERNGKTDSCVLNINSSIYDEIQQEMKRAKVSQALFAKVAASKSQGWLCELLRWKEDPSPENRTLWENLSMIRRFLSLPQAERDAIYEQESNGSQHHVDRPPLMMHVPTDPIQISTEALGILQSFIQDVGLYPDEEAIQTLSAQLDLPKHTIIKFFQNQRFYLNHHGKQKDNSVLEVDVAEYKEDELLKDLEESIQTKSTIFSIKIEEHLSGELNSKSDAESKD</sequence>
<dbReference type="Gene3D" id="1.10.260.70">
    <property type="entry name" value="SATB, CULT domain"/>
    <property type="match status" value="1"/>
</dbReference>
<dbReference type="PANTHER" id="PTHR15116">
    <property type="entry name" value="DNA-BINDING PROTEIN SATB FAMILY MEMBER"/>
    <property type="match status" value="1"/>
</dbReference>
<feature type="compositionally biased region" description="Polar residues" evidence="15">
    <location>
        <begin position="283"/>
        <end position="307"/>
    </location>
</feature>
<dbReference type="PROSITE" id="PS51983">
    <property type="entry name" value="CUTL"/>
    <property type="match status" value="1"/>
</dbReference>
<evidence type="ECO:0000259" key="16">
    <source>
        <dbReference type="PROSITE" id="PS51042"/>
    </source>
</evidence>
<evidence type="ECO:0000313" key="20">
    <source>
        <dbReference type="Proteomes" id="UP000289886"/>
    </source>
</evidence>
<dbReference type="FunFam" id="3.10.20.710:FF:000001">
    <property type="entry name" value="DNA-binding protein SATB"/>
    <property type="match status" value="1"/>
</dbReference>
<evidence type="ECO:0000256" key="9">
    <source>
        <dbReference type="ARBA" id="ARBA00022853"/>
    </source>
</evidence>
<dbReference type="FunFam" id="1.10.260.70:FF:000001">
    <property type="entry name" value="DNA-binding protein SATB"/>
    <property type="match status" value="1"/>
</dbReference>
<evidence type="ECO:0000256" key="6">
    <source>
        <dbReference type="ARBA" id="ARBA00022553"/>
    </source>
</evidence>
<dbReference type="Pfam" id="PF16557">
    <property type="entry name" value="CUTL"/>
    <property type="match status" value="1"/>
</dbReference>
<comment type="subcellular location">
    <subcellularLocation>
        <location evidence="1">Nucleus</location>
    </subcellularLocation>
</comment>
<dbReference type="InterPro" id="IPR032355">
    <property type="entry name" value="CUTL"/>
</dbReference>
<dbReference type="InterPro" id="IPR039673">
    <property type="entry name" value="SATB1/SATB2"/>
</dbReference>
<proteinExistence type="inferred from homology"/>
<dbReference type="FunFam" id="1.10.260.40:FF:000003">
    <property type="entry name" value="DNA-binding protein SATB"/>
    <property type="match status" value="1"/>
</dbReference>
<dbReference type="SMART" id="SM01109">
    <property type="entry name" value="CUT"/>
    <property type="match status" value="2"/>
</dbReference>
<dbReference type="EMBL" id="SCEB01215326">
    <property type="protein sequence ID" value="RXM30122.1"/>
    <property type="molecule type" value="Genomic_DNA"/>
</dbReference>
<evidence type="ECO:0000313" key="19">
    <source>
        <dbReference type="EMBL" id="RXM30122.1"/>
    </source>
</evidence>
<dbReference type="CDD" id="cd11585">
    <property type="entry name" value="SATB1_N"/>
    <property type="match status" value="1"/>
</dbReference>
<dbReference type="InterPro" id="IPR001356">
    <property type="entry name" value="HD"/>
</dbReference>
<dbReference type="PROSITE" id="PS51982">
    <property type="entry name" value="CMP"/>
    <property type="match status" value="1"/>
</dbReference>
<keyword evidence="14" id="KW-0539">Nucleus</keyword>
<dbReference type="InterPro" id="IPR038216">
    <property type="entry name" value="SATB_CUTL_sf"/>
</dbReference>
<dbReference type="InterPro" id="IPR032392">
    <property type="entry name" value="ULD"/>
</dbReference>
<keyword evidence="7" id="KW-0677">Repeat</keyword>
<dbReference type="SMART" id="SM00389">
    <property type="entry name" value="HOX"/>
    <property type="match status" value="1"/>
</dbReference>
<accession>A0A444U4L2</accession>
<evidence type="ECO:0000259" key="17">
    <source>
        <dbReference type="PROSITE" id="PS51982"/>
    </source>
</evidence>
<keyword evidence="13" id="KW-0804">Transcription</keyword>
<dbReference type="InterPro" id="IPR010982">
    <property type="entry name" value="Lambda_DNA-bd_dom_sf"/>
</dbReference>
<dbReference type="InterPro" id="IPR009057">
    <property type="entry name" value="Homeodomain-like_sf"/>
</dbReference>
<feature type="domain" description="CMP" evidence="17">
    <location>
        <begin position="71"/>
        <end position="172"/>
    </location>
</feature>
<keyword evidence="8" id="KW-0832">Ubl conjugation</keyword>
<keyword evidence="4" id="KW-0678">Repressor</keyword>
<dbReference type="Pfam" id="PF02376">
    <property type="entry name" value="CUT"/>
    <property type="match status" value="1"/>
</dbReference>
<evidence type="ECO:0000256" key="11">
    <source>
        <dbReference type="ARBA" id="ARBA00023125"/>
    </source>
</evidence>
<dbReference type="SUPFAM" id="SSF46689">
    <property type="entry name" value="Homeodomain-like"/>
    <property type="match status" value="1"/>
</dbReference>
<keyword evidence="20" id="KW-1185">Reference proteome</keyword>
<keyword evidence="10" id="KW-0805">Transcription regulation</keyword>
<evidence type="ECO:0000256" key="14">
    <source>
        <dbReference type="ARBA" id="ARBA00023242"/>
    </source>
</evidence>
<evidence type="ECO:0000256" key="7">
    <source>
        <dbReference type="ARBA" id="ARBA00022737"/>
    </source>
</evidence>
<evidence type="ECO:0000256" key="5">
    <source>
        <dbReference type="ARBA" id="ARBA00022499"/>
    </source>
</evidence>
<dbReference type="GO" id="GO:0000981">
    <property type="term" value="F:DNA-binding transcription factor activity, RNA polymerase II-specific"/>
    <property type="evidence" value="ECO:0007669"/>
    <property type="project" value="TreeGrafter"/>
</dbReference>
<dbReference type="Pfam" id="PF16534">
    <property type="entry name" value="ULD"/>
    <property type="match status" value="1"/>
</dbReference>
<keyword evidence="12" id="KW-0371">Homeobox</keyword>
<keyword evidence="3" id="KW-0160">Chromosomal rearrangement</keyword>
<dbReference type="Gene3D" id="1.10.10.60">
    <property type="entry name" value="Homeodomain-like"/>
    <property type="match status" value="1"/>
</dbReference>
<evidence type="ECO:0000256" key="4">
    <source>
        <dbReference type="ARBA" id="ARBA00022491"/>
    </source>
</evidence>
<dbReference type="Gene3D" id="3.10.20.710">
    <property type="entry name" value="SATB, ubiquitin-like oligomerisation domain"/>
    <property type="match status" value="1"/>
</dbReference>
<feature type="region of interest" description="Disordered" evidence="15">
    <location>
        <begin position="283"/>
        <end position="330"/>
    </location>
</feature>
<feature type="domain" description="CUT" evidence="16">
    <location>
        <begin position="457"/>
        <end position="545"/>
    </location>
</feature>
<dbReference type="Proteomes" id="UP000289886">
    <property type="component" value="Unassembled WGS sequence"/>
</dbReference>
<organism evidence="19 20">
    <name type="scientific">Acipenser ruthenus</name>
    <name type="common">Sterlet sturgeon</name>
    <dbReference type="NCBI Taxonomy" id="7906"/>
    <lineage>
        <taxon>Eukaryota</taxon>
        <taxon>Metazoa</taxon>
        <taxon>Chordata</taxon>
        <taxon>Craniata</taxon>
        <taxon>Vertebrata</taxon>
        <taxon>Euteleostomi</taxon>
        <taxon>Actinopterygii</taxon>
        <taxon>Chondrostei</taxon>
        <taxon>Acipenseriformes</taxon>
        <taxon>Acipenseridae</taxon>
        <taxon>Acipenser</taxon>
    </lineage>
</organism>
<feature type="domain" description="CUTL" evidence="18">
    <location>
        <begin position="175"/>
        <end position="248"/>
    </location>
</feature>
<comment type="similarity">
    <text evidence="2">Belongs to the CUT homeobox family.</text>
</comment>
<keyword evidence="6" id="KW-0597">Phosphoprotein</keyword>
<evidence type="ECO:0000256" key="13">
    <source>
        <dbReference type="ARBA" id="ARBA00023163"/>
    </source>
</evidence>
<evidence type="ECO:0000259" key="18">
    <source>
        <dbReference type="PROSITE" id="PS51983"/>
    </source>
</evidence>
<dbReference type="GO" id="GO:0000978">
    <property type="term" value="F:RNA polymerase II cis-regulatory region sequence-specific DNA binding"/>
    <property type="evidence" value="ECO:0007669"/>
    <property type="project" value="TreeGrafter"/>
</dbReference>
<dbReference type="GO" id="GO:0006338">
    <property type="term" value="P:chromatin remodeling"/>
    <property type="evidence" value="ECO:0007669"/>
    <property type="project" value="InterPro"/>
</dbReference>
<dbReference type="Gene3D" id="1.10.260.40">
    <property type="entry name" value="lambda repressor-like DNA-binding domains"/>
    <property type="match status" value="3"/>
</dbReference>
<gene>
    <name evidence="19" type="ORF">EOD39_8143</name>
</gene>
<keyword evidence="9" id="KW-0156">Chromatin regulator</keyword>
<evidence type="ECO:0000256" key="8">
    <source>
        <dbReference type="ARBA" id="ARBA00022843"/>
    </source>
</evidence>
<dbReference type="InterPro" id="IPR003350">
    <property type="entry name" value="CUT_dom"/>
</dbReference>
<evidence type="ECO:0000256" key="2">
    <source>
        <dbReference type="ARBA" id="ARBA00008190"/>
    </source>
</evidence>
<evidence type="ECO:0000256" key="15">
    <source>
        <dbReference type="SAM" id="MobiDB-lite"/>
    </source>
</evidence>
<protein>
    <submittedName>
        <fullName evidence="19">DNA-binding protein SATB1</fullName>
    </submittedName>
</protein>
<dbReference type="PANTHER" id="PTHR15116:SF14">
    <property type="entry name" value="DNA-BINDING PROTEIN SATB1"/>
    <property type="match status" value="1"/>
</dbReference>
<evidence type="ECO:0000256" key="12">
    <source>
        <dbReference type="ARBA" id="ARBA00023155"/>
    </source>
</evidence>
<dbReference type="FunFam" id="1.10.10.60:FF:000070">
    <property type="entry name" value="DNA-binding protein SATB"/>
    <property type="match status" value="1"/>
</dbReference>
<dbReference type="CDD" id="cd00086">
    <property type="entry name" value="homeodomain"/>
    <property type="match status" value="1"/>
</dbReference>
<evidence type="ECO:0000256" key="10">
    <source>
        <dbReference type="ARBA" id="ARBA00023015"/>
    </source>
</evidence>
<evidence type="ECO:0000256" key="1">
    <source>
        <dbReference type="ARBA" id="ARBA00004123"/>
    </source>
</evidence>